<dbReference type="AlphaFoldDB" id="A0A0E9VYW9"/>
<name>A0A0E9VYW9_ANGAN</name>
<proteinExistence type="predicted"/>
<dbReference type="EMBL" id="GBXM01026057">
    <property type="protein sequence ID" value="JAH82520.1"/>
    <property type="molecule type" value="Transcribed_RNA"/>
</dbReference>
<evidence type="ECO:0000313" key="1">
    <source>
        <dbReference type="EMBL" id="JAH82520.1"/>
    </source>
</evidence>
<sequence length="37" mass="4635">MMYWHYTDLLFQPCIVRSQINKHVCSYFPSYPMFFQL</sequence>
<protein>
    <submittedName>
        <fullName evidence="1">Uncharacterized protein</fullName>
    </submittedName>
</protein>
<organism evidence="1">
    <name type="scientific">Anguilla anguilla</name>
    <name type="common">European freshwater eel</name>
    <name type="synonym">Muraena anguilla</name>
    <dbReference type="NCBI Taxonomy" id="7936"/>
    <lineage>
        <taxon>Eukaryota</taxon>
        <taxon>Metazoa</taxon>
        <taxon>Chordata</taxon>
        <taxon>Craniata</taxon>
        <taxon>Vertebrata</taxon>
        <taxon>Euteleostomi</taxon>
        <taxon>Actinopterygii</taxon>
        <taxon>Neopterygii</taxon>
        <taxon>Teleostei</taxon>
        <taxon>Anguilliformes</taxon>
        <taxon>Anguillidae</taxon>
        <taxon>Anguilla</taxon>
    </lineage>
</organism>
<accession>A0A0E9VYW9</accession>
<reference evidence="1" key="1">
    <citation type="submission" date="2014-11" db="EMBL/GenBank/DDBJ databases">
        <authorList>
            <person name="Amaro Gonzalez C."/>
        </authorList>
    </citation>
    <scope>NUCLEOTIDE SEQUENCE</scope>
</reference>
<reference evidence="1" key="2">
    <citation type="journal article" date="2015" name="Fish Shellfish Immunol.">
        <title>Early steps in the European eel (Anguilla anguilla)-Vibrio vulnificus interaction in the gills: Role of the RtxA13 toxin.</title>
        <authorList>
            <person name="Callol A."/>
            <person name="Pajuelo D."/>
            <person name="Ebbesson L."/>
            <person name="Teles M."/>
            <person name="MacKenzie S."/>
            <person name="Amaro C."/>
        </authorList>
    </citation>
    <scope>NUCLEOTIDE SEQUENCE</scope>
</reference>